<dbReference type="Pfam" id="PF04865">
    <property type="entry name" value="Baseplate_J"/>
    <property type="match status" value="1"/>
</dbReference>
<sequence>MVWPVPAAKTIFSRLAAASEVILLGIYPQADVKAISRAVRSARGMFAVIWSAVAPEVRETHDHIAWWARQWMPDSADDETMILRHASIWGIEPRPATKAVGSVTIEGVAGTVLASGIVLTSTATNTYVTTSGGTIAAGGTVTVTAEAVTAGSAGNLESGVQLSTLAAYPEISKVTVATAFAGGTDDEEPEEVQVRYLQRIREPPMGGSSSDYKAWVGNVASVYAVKVVEDWIGRGSVGLIIALKNDDGSPRVPTELELTAIGNYIGAQGSQTGVRPVTARVIPVAAELVEVPVSVRLRPDGALTRTAVQEAYDRFIATIGDEDDVENESPIGATIEPSRISEAISAADGEYSHDLTIPAARYTLGTKECPVATAITWLD</sequence>
<gene>
    <name evidence="5" type="ORF">AGR4C_Lc50150</name>
</gene>
<dbReference type="AlphaFoldDB" id="A0A1S7RV26"/>
<dbReference type="InterPro" id="IPR052399">
    <property type="entry name" value="Phage_Baseplate_Assmbl_Protein"/>
</dbReference>
<organism evidence="5 6">
    <name type="scientific">Agrobacterium tumefaciens str. Kerr 14</name>
    <dbReference type="NCBI Taxonomy" id="1183424"/>
    <lineage>
        <taxon>Bacteria</taxon>
        <taxon>Pseudomonadati</taxon>
        <taxon>Pseudomonadota</taxon>
        <taxon>Alphaproteobacteria</taxon>
        <taxon>Hyphomicrobiales</taxon>
        <taxon>Rhizobiaceae</taxon>
        <taxon>Rhizobium/Agrobacterium group</taxon>
        <taxon>Agrobacterium</taxon>
        <taxon>Agrobacterium tumefaciens complex</taxon>
    </lineage>
</organism>
<accession>A0A1S7RV26</accession>
<name>A0A1S7RV26_AGRTU</name>
<feature type="domain" description="Baseplate protein J-like barrel" evidence="2">
    <location>
        <begin position="103"/>
        <end position="183"/>
    </location>
</feature>
<feature type="domain" description="Baseplate J-like C-terminal" evidence="4">
    <location>
        <begin position="291"/>
        <end position="377"/>
    </location>
</feature>
<comment type="similarity">
    <text evidence="1">Belongs to the Mu gp47/PBSX XkdT family.</text>
</comment>
<dbReference type="PANTHER" id="PTHR37829">
    <property type="entry name" value="PHAGE-LIKE ELEMENT PBSX PROTEIN XKDT"/>
    <property type="match status" value="1"/>
</dbReference>
<proteinExistence type="inferred from homology"/>
<dbReference type="PANTHER" id="PTHR37829:SF3">
    <property type="entry name" value="PROTEIN JAYE-RELATED"/>
    <property type="match status" value="1"/>
</dbReference>
<dbReference type="InterPro" id="IPR058530">
    <property type="entry name" value="Baseplate_J-like_C"/>
</dbReference>
<evidence type="ECO:0000313" key="6">
    <source>
        <dbReference type="Proteomes" id="UP000191897"/>
    </source>
</evidence>
<evidence type="ECO:0000259" key="3">
    <source>
        <dbReference type="Pfam" id="PF26078"/>
    </source>
</evidence>
<evidence type="ECO:0000313" key="5">
    <source>
        <dbReference type="EMBL" id="CUX58064.1"/>
    </source>
</evidence>
<dbReference type="Proteomes" id="UP000191897">
    <property type="component" value="Unassembled WGS sequence"/>
</dbReference>
<dbReference type="RefSeq" id="WP_080866984.1">
    <property type="nucleotide sequence ID" value="NZ_LT009731.1"/>
</dbReference>
<feature type="domain" description="Baseplate J-like central" evidence="3">
    <location>
        <begin position="205"/>
        <end position="284"/>
    </location>
</feature>
<dbReference type="EMBL" id="FBWC01000027">
    <property type="protein sequence ID" value="CUX58064.1"/>
    <property type="molecule type" value="Genomic_DNA"/>
</dbReference>
<reference evidence="5 6" key="1">
    <citation type="submission" date="2016-01" db="EMBL/GenBank/DDBJ databases">
        <authorList>
            <person name="Oliw E.H."/>
        </authorList>
    </citation>
    <scope>NUCLEOTIDE SEQUENCE [LARGE SCALE GENOMIC DNA]</scope>
    <source>
        <strain evidence="5 6">Kerr 14</strain>
    </source>
</reference>
<evidence type="ECO:0000259" key="4">
    <source>
        <dbReference type="Pfam" id="PF26079"/>
    </source>
</evidence>
<protein>
    <submittedName>
        <fullName evidence="5">Baseplate J family protein</fullName>
    </submittedName>
</protein>
<dbReference type="Pfam" id="PF26079">
    <property type="entry name" value="Baseplate_J_C"/>
    <property type="match status" value="1"/>
</dbReference>
<evidence type="ECO:0000256" key="1">
    <source>
        <dbReference type="ARBA" id="ARBA00038087"/>
    </source>
</evidence>
<dbReference type="Pfam" id="PF26078">
    <property type="entry name" value="Baseplate_J_M"/>
    <property type="match status" value="1"/>
</dbReference>
<dbReference type="InterPro" id="IPR058531">
    <property type="entry name" value="Baseplate_J_M"/>
</dbReference>
<dbReference type="InterPro" id="IPR006949">
    <property type="entry name" value="Barrel_Baseplate_J-like"/>
</dbReference>
<evidence type="ECO:0000259" key="2">
    <source>
        <dbReference type="Pfam" id="PF04865"/>
    </source>
</evidence>